<dbReference type="OrthoDB" id="6427593at2759"/>
<name>A0A8X6TAP8_NEPPI</name>
<dbReference type="EMBL" id="BMAW01052929">
    <property type="protein sequence ID" value="GFS88178.1"/>
    <property type="molecule type" value="Genomic_DNA"/>
</dbReference>
<comment type="caution">
    <text evidence="2">The sequence shown here is derived from an EMBL/GenBank/DDBJ whole genome shotgun (WGS) entry which is preliminary data.</text>
</comment>
<organism evidence="2 3">
    <name type="scientific">Nephila pilipes</name>
    <name type="common">Giant wood spider</name>
    <name type="synonym">Nephila maculata</name>
    <dbReference type="NCBI Taxonomy" id="299642"/>
    <lineage>
        <taxon>Eukaryota</taxon>
        <taxon>Metazoa</taxon>
        <taxon>Ecdysozoa</taxon>
        <taxon>Arthropoda</taxon>
        <taxon>Chelicerata</taxon>
        <taxon>Arachnida</taxon>
        <taxon>Araneae</taxon>
        <taxon>Araneomorphae</taxon>
        <taxon>Entelegynae</taxon>
        <taxon>Araneoidea</taxon>
        <taxon>Nephilidae</taxon>
        <taxon>Nephila</taxon>
    </lineage>
</organism>
<keyword evidence="3" id="KW-1185">Reference proteome</keyword>
<feature type="transmembrane region" description="Helical" evidence="1">
    <location>
        <begin position="73"/>
        <end position="93"/>
    </location>
</feature>
<reference evidence="2" key="1">
    <citation type="submission" date="2020-08" db="EMBL/GenBank/DDBJ databases">
        <title>Multicomponent nature underlies the extraordinary mechanical properties of spider dragline silk.</title>
        <authorList>
            <person name="Kono N."/>
            <person name="Nakamura H."/>
            <person name="Mori M."/>
            <person name="Yoshida Y."/>
            <person name="Ohtoshi R."/>
            <person name="Malay A.D."/>
            <person name="Moran D.A.P."/>
            <person name="Tomita M."/>
            <person name="Numata K."/>
            <person name="Arakawa K."/>
        </authorList>
    </citation>
    <scope>NUCLEOTIDE SEQUENCE</scope>
</reference>
<keyword evidence="1" id="KW-0472">Membrane</keyword>
<keyword evidence="1" id="KW-1133">Transmembrane helix</keyword>
<evidence type="ECO:0000256" key="1">
    <source>
        <dbReference type="SAM" id="Phobius"/>
    </source>
</evidence>
<proteinExistence type="predicted"/>
<dbReference type="Proteomes" id="UP000887013">
    <property type="component" value="Unassembled WGS sequence"/>
</dbReference>
<keyword evidence="1" id="KW-0812">Transmembrane</keyword>
<accession>A0A8X6TAP8</accession>
<gene>
    <name evidence="2" type="primary">AVEN_48837_1</name>
    <name evidence="2" type="ORF">NPIL_80491</name>
</gene>
<protein>
    <submittedName>
        <fullName evidence="2">Uncharacterized protein</fullName>
    </submittedName>
</protein>
<evidence type="ECO:0000313" key="3">
    <source>
        <dbReference type="Proteomes" id="UP000887013"/>
    </source>
</evidence>
<dbReference type="AlphaFoldDB" id="A0A8X6TAP8"/>
<sequence length="562" mass="64333">MGSTKRFLYKDMLRHSVDIRVRSFNTYIALHCNVSLPLDSNHFWRIIIEVFEKKNPVDCTGIKKFVQYADTSVFSMFMKGWIGWIIATLLIIIKLASSTEREKSLNSHKTNSMSHIPWNMLLDPNYTSQKKTSTMNHTFQSPSRHEISSLDTSTLHPHHSYNYKEPASPVLHYATPFPSQFSHSYDPPKYKAQHPSDIRPQRIELGQFSPALPSRPLEKIVFPSNQGHQTRRPEVLQRQTIRPVQKNKITLQDVKKDEKRKQSVRKPSEYFDSVNNDYMDNYYSDYDYSSESERVSYKPPKRQSQSYYSNMKGAGDPLGLLPSASDPDGFFSKAKDLLKGESYGKPSYSATNDYYSQYPPNKHYGEPEHSYYNDDGYGGPGYPIKNEYYGPSGYDYDSPIDEKYAGVYPYPDKRKGSKYGPLAFALGLLPLGLLLASLVPTVVTIPVTTAVATGRRRKRSIRFINPALEIISSYDMSALEDPVCMKQIFCKVVRDGKKDDSSIVQKFYYKLAYVLDEKISEFIGMKGIVNAVRKDTCQDFHCNTKRRLFHASPKNNTSVTNS</sequence>
<evidence type="ECO:0000313" key="2">
    <source>
        <dbReference type="EMBL" id="GFS88178.1"/>
    </source>
</evidence>
<feature type="transmembrane region" description="Helical" evidence="1">
    <location>
        <begin position="422"/>
        <end position="452"/>
    </location>
</feature>